<keyword evidence="4" id="KW-1185">Reference proteome</keyword>
<gene>
    <name evidence="2" type="ORF">EDS130_LOCUS24362</name>
    <name evidence="3" type="ORF">XAT740_LOCUS31084</name>
</gene>
<accession>A0A815GV59</accession>
<dbReference type="EMBL" id="CAJNOJ010000138">
    <property type="protein sequence ID" value="CAF1183160.1"/>
    <property type="molecule type" value="Genomic_DNA"/>
</dbReference>
<keyword evidence="1" id="KW-0732">Signal</keyword>
<evidence type="ECO:0000256" key="1">
    <source>
        <dbReference type="SAM" id="SignalP"/>
    </source>
</evidence>
<proteinExistence type="predicted"/>
<evidence type="ECO:0000313" key="4">
    <source>
        <dbReference type="Proteomes" id="UP000663828"/>
    </source>
</evidence>
<reference evidence="3" key="1">
    <citation type="submission" date="2021-02" db="EMBL/GenBank/DDBJ databases">
        <authorList>
            <person name="Nowell W R."/>
        </authorList>
    </citation>
    <scope>NUCLEOTIDE SEQUENCE</scope>
</reference>
<dbReference type="Proteomes" id="UP000663852">
    <property type="component" value="Unassembled WGS sequence"/>
</dbReference>
<organism evidence="3 4">
    <name type="scientific">Adineta ricciae</name>
    <name type="common">Rotifer</name>
    <dbReference type="NCBI Taxonomy" id="249248"/>
    <lineage>
        <taxon>Eukaryota</taxon>
        <taxon>Metazoa</taxon>
        <taxon>Spiralia</taxon>
        <taxon>Gnathifera</taxon>
        <taxon>Rotifera</taxon>
        <taxon>Eurotatoria</taxon>
        <taxon>Bdelloidea</taxon>
        <taxon>Adinetida</taxon>
        <taxon>Adinetidae</taxon>
        <taxon>Adineta</taxon>
    </lineage>
</organism>
<dbReference type="AlphaFoldDB" id="A0A815GV59"/>
<dbReference type="Proteomes" id="UP000663828">
    <property type="component" value="Unassembled WGS sequence"/>
</dbReference>
<feature type="chain" id="PRO_5036411636" evidence="1">
    <location>
        <begin position="22"/>
        <end position="108"/>
    </location>
</feature>
<comment type="caution">
    <text evidence="3">The sequence shown here is derived from an EMBL/GenBank/DDBJ whole genome shotgun (WGS) entry which is preliminary data.</text>
</comment>
<sequence>MDRRLLALVVVATIMVSLSNGGPIRNNELNLFKRDLHNVDNIDQAVTDLGEQNLGLRKRDVEDFTAPGERNLGPHKRDVEDFTVPSEQNLGLRKRDIQLGVGFSLTTE</sequence>
<name>A0A815GV59_ADIRI</name>
<dbReference type="OrthoDB" id="10487009at2759"/>
<evidence type="ECO:0000313" key="2">
    <source>
        <dbReference type="EMBL" id="CAF1183160.1"/>
    </source>
</evidence>
<feature type="signal peptide" evidence="1">
    <location>
        <begin position="1"/>
        <end position="21"/>
    </location>
</feature>
<protein>
    <submittedName>
        <fullName evidence="3">Uncharacterized protein</fullName>
    </submittedName>
</protein>
<dbReference type="EMBL" id="CAJNOR010002807">
    <property type="protein sequence ID" value="CAF1343447.1"/>
    <property type="molecule type" value="Genomic_DNA"/>
</dbReference>
<evidence type="ECO:0000313" key="3">
    <source>
        <dbReference type="EMBL" id="CAF1343447.1"/>
    </source>
</evidence>